<protein>
    <recommendedName>
        <fullName evidence="3">Peptidase S9 prolyl oligopeptidase catalytic domain-containing protein</fullName>
    </recommendedName>
</protein>
<dbReference type="RefSeq" id="WP_146826089.1">
    <property type="nucleotide sequence ID" value="NZ_BAAAYQ010000005.1"/>
</dbReference>
<accession>A0A512HTB5</accession>
<gene>
    <name evidence="1" type="ORF">AFL01nite_10250</name>
</gene>
<organism evidence="1 2">
    <name type="scientific">Aeromicrobium flavum</name>
    <dbReference type="NCBI Taxonomy" id="416568"/>
    <lineage>
        <taxon>Bacteria</taxon>
        <taxon>Bacillati</taxon>
        <taxon>Actinomycetota</taxon>
        <taxon>Actinomycetes</taxon>
        <taxon>Propionibacteriales</taxon>
        <taxon>Nocardioidaceae</taxon>
        <taxon>Aeromicrobium</taxon>
    </lineage>
</organism>
<name>A0A512HTB5_9ACTN</name>
<evidence type="ECO:0008006" key="3">
    <source>
        <dbReference type="Google" id="ProtNLM"/>
    </source>
</evidence>
<dbReference type="AlphaFoldDB" id="A0A512HTB5"/>
<evidence type="ECO:0000313" key="1">
    <source>
        <dbReference type="EMBL" id="GEO88698.1"/>
    </source>
</evidence>
<dbReference type="Proteomes" id="UP000321769">
    <property type="component" value="Unassembled WGS sequence"/>
</dbReference>
<keyword evidence="2" id="KW-1185">Reference proteome</keyword>
<reference evidence="1 2" key="1">
    <citation type="submission" date="2019-07" db="EMBL/GenBank/DDBJ databases">
        <title>Whole genome shotgun sequence of Aeromicrobium flavum NBRC 107625.</title>
        <authorList>
            <person name="Hosoyama A."/>
            <person name="Uohara A."/>
            <person name="Ohji S."/>
            <person name="Ichikawa N."/>
        </authorList>
    </citation>
    <scope>NUCLEOTIDE SEQUENCE [LARGE SCALE GENOMIC DNA]</scope>
    <source>
        <strain evidence="1 2">NBRC 107625</strain>
    </source>
</reference>
<evidence type="ECO:0000313" key="2">
    <source>
        <dbReference type="Proteomes" id="UP000321769"/>
    </source>
</evidence>
<dbReference type="EMBL" id="BJZQ01000003">
    <property type="protein sequence ID" value="GEO88698.1"/>
    <property type="molecule type" value="Genomic_DNA"/>
</dbReference>
<dbReference type="SUPFAM" id="SSF53474">
    <property type="entry name" value="alpha/beta-Hydrolases"/>
    <property type="match status" value="1"/>
</dbReference>
<sequence length="250" mass="27365">MIDSQIDIGIDGLPLHTRFVERDSASTLLVLMPSAVGGDTAHRHPAYARWQWADHFPHAHVMAIADPAMGSHESLRGAWYMHAEADVITAIAAAITPIVDRLQVDRVVAYGSSLGGFGALALAAALPRTTAIAEVPQIDFARWLGSAKVAVETHILGDDLESHRTRHPHQVSVEARFLAAGRVPPYVIVSNVLDHSYRDQLELHEWVCRQEDVPREGRHELRIVDEALGHGPLSLASARALIEERLLVAP</sequence>
<dbReference type="Gene3D" id="3.40.50.1820">
    <property type="entry name" value="alpha/beta hydrolase"/>
    <property type="match status" value="1"/>
</dbReference>
<dbReference type="OrthoDB" id="4966943at2"/>
<dbReference type="InterPro" id="IPR029058">
    <property type="entry name" value="AB_hydrolase_fold"/>
</dbReference>
<proteinExistence type="predicted"/>
<comment type="caution">
    <text evidence="1">The sequence shown here is derived from an EMBL/GenBank/DDBJ whole genome shotgun (WGS) entry which is preliminary data.</text>
</comment>